<dbReference type="SMART" id="SM00924">
    <property type="entry name" value="MgtE_N"/>
    <property type="match status" value="1"/>
</dbReference>
<comment type="caution">
    <text evidence="11">The sequence shown here is derived from an EMBL/GenBank/DDBJ whole genome shotgun (WGS) entry which is preliminary data.</text>
</comment>
<proteinExistence type="inferred from homology"/>
<dbReference type="SUPFAM" id="SSF161093">
    <property type="entry name" value="MgtE membrane domain-like"/>
    <property type="match status" value="1"/>
</dbReference>
<dbReference type="PROSITE" id="PS51371">
    <property type="entry name" value="CBS"/>
    <property type="match status" value="2"/>
</dbReference>
<evidence type="ECO:0000256" key="8">
    <source>
        <dbReference type="PROSITE-ProRule" id="PRU00703"/>
    </source>
</evidence>
<dbReference type="PANTHER" id="PTHR43773:SF1">
    <property type="entry name" value="MAGNESIUM TRANSPORTER MGTE"/>
    <property type="match status" value="1"/>
</dbReference>
<dbReference type="Gene3D" id="3.10.580.10">
    <property type="entry name" value="CBS-domain"/>
    <property type="match status" value="1"/>
</dbReference>
<dbReference type="Gene3D" id="1.10.357.20">
    <property type="entry name" value="SLC41 divalent cation transporters, integral membrane domain"/>
    <property type="match status" value="1"/>
</dbReference>
<dbReference type="InterPro" id="IPR038076">
    <property type="entry name" value="MgtE_N_sf"/>
</dbReference>
<dbReference type="InterPro" id="IPR036739">
    <property type="entry name" value="SLC41_membr_dom_sf"/>
</dbReference>
<evidence type="ECO:0000259" key="10">
    <source>
        <dbReference type="PROSITE" id="PS51371"/>
    </source>
</evidence>
<dbReference type="PANTHER" id="PTHR43773">
    <property type="entry name" value="MAGNESIUM TRANSPORTER MGTE"/>
    <property type="match status" value="1"/>
</dbReference>
<dbReference type="InterPro" id="IPR000644">
    <property type="entry name" value="CBS_dom"/>
</dbReference>
<dbReference type="InterPro" id="IPR046342">
    <property type="entry name" value="CBS_dom_sf"/>
</dbReference>
<organism evidence="11">
    <name type="scientific">Ignavibacterium album</name>
    <dbReference type="NCBI Taxonomy" id="591197"/>
    <lineage>
        <taxon>Bacteria</taxon>
        <taxon>Pseudomonadati</taxon>
        <taxon>Ignavibacteriota</taxon>
        <taxon>Ignavibacteria</taxon>
        <taxon>Ignavibacteriales</taxon>
        <taxon>Ignavibacteriaceae</taxon>
        <taxon>Ignavibacterium</taxon>
    </lineage>
</organism>
<dbReference type="GO" id="GO:0046872">
    <property type="term" value="F:metal ion binding"/>
    <property type="evidence" value="ECO:0007669"/>
    <property type="project" value="UniProtKB-KW"/>
</dbReference>
<dbReference type="SUPFAM" id="SSF158791">
    <property type="entry name" value="MgtE N-terminal domain-like"/>
    <property type="match status" value="1"/>
</dbReference>
<evidence type="ECO:0000256" key="5">
    <source>
        <dbReference type="ARBA" id="ARBA00022842"/>
    </source>
</evidence>
<feature type="transmembrane region" description="Helical" evidence="9">
    <location>
        <begin position="316"/>
        <end position="337"/>
    </location>
</feature>
<comment type="subcellular location">
    <subcellularLocation>
        <location evidence="9">Cell membrane</location>
        <topology evidence="9">Multi-pass membrane protein</topology>
    </subcellularLocation>
    <subcellularLocation>
        <location evidence="1">Membrane</location>
        <topology evidence="1">Multi-pass membrane protein</topology>
    </subcellularLocation>
</comment>
<comment type="subunit">
    <text evidence="9">Homodimer.</text>
</comment>
<dbReference type="CDD" id="cd04606">
    <property type="entry name" value="CBS_pair_Mg_transporter"/>
    <property type="match status" value="1"/>
</dbReference>
<reference evidence="11" key="1">
    <citation type="journal article" date="2020" name="mSystems">
        <title>Genome- and Community-Level Interaction Insights into Carbon Utilization and Element Cycling Functions of Hydrothermarchaeota in Hydrothermal Sediment.</title>
        <authorList>
            <person name="Zhou Z."/>
            <person name="Liu Y."/>
            <person name="Xu W."/>
            <person name="Pan J."/>
            <person name="Luo Z.H."/>
            <person name="Li M."/>
        </authorList>
    </citation>
    <scope>NUCLEOTIDE SEQUENCE [LARGE SCALE GENOMIC DNA]</scope>
    <source>
        <strain evidence="11">SpSt-479</strain>
    </source>
</reference>
<evidence type="ECO:0000256" key="3">
    <source>
        <dbReference type="ARBA" id="ARBA00022448"/>
    </source>
</evidence>
<dbReference type="InterPro" id="IPR006668">
    <property type="entry name" value="Mg_transptr_MgtE_intracell_dom"/>
</dbReference>
<feature type="domain" description="CBS" evidence="10">
    <location>
        <begin position="136"/>
        <end position="199"/>
    </location>
</feature>
<keyword evidence="9" id="KW-1003">Cell membrane</keyword>
<evidence type="ECO:0000256" key="6">
    <source>
        <dbReference type="ARBA" id="ARBA00022989"/>
    </source>
</evidence>
<dbReference type="EMBL" id="DSUJ01000011">
    <property type="protein sequence ID" value="HFI92427.1"/>
    <property type="molecule type" value="Genomic_DNA"/>
</dbReference>
<name>A0A7V2ZM24_9BACT</name>
<keyword evidence="8" id="KW-0129">CBS domain</keyword>
<comment type="similarity">
    <text evidence="2 9">Belongs to the SLC41A transporter family.</text>
</comment>
<evidence type="ECO:0000256" key="9">
    <source>
        <dbReference type="RuleBase" id="RU362011"/>
    </source>
</evidence>
<keyword evidence="3 9" id="KW-0813">Transport</keyword>
<accession>A0A7V2ZM24</accession>
<gene>
    <name evidence="11" type="primary">mgtE</name>
    <name evidence="11" type="ORF">ENS31_13000</name>
</gene>
<dbReference type="NCBIfam" id="TIGR00400">
    <property type="entry name" value="mgtE"/>
    <property type="match status" value="1"/>
</dbReference>
<keyword evidence="9" id="KW-0479">Metal-binding</keyword>
<comment type="function">
    <text evidence="9">Acts as a magnesium transporter.</text>
</comment>
<sequence length="459" mass="51345">MLSRLLQPEIKSLIEERKLSILKEILQDWTPADIAELLIDLDEKERVIIFRLLHTELAADTFEYLDFDTQMDLLKAMGNEEVAAILNEMDPDDRTALFEELPASATKQLIQLLSPEERKTAVTLLGYPENSVGRLMTPDYIAVKPDWTIQHTLDYIRENGKNKETLNILYVVDDKGKLIDDIKIREILLAPLDSRISDLMDENYVALNVFDDQETAVEMFRKYDRVALPVVDHSGNLIGIVTFDDVMDVAVEETTEDIQKQAAVEVLDEPYPTIPILKMIKKRAGWLSVLFIGEMFTASAMAVFEEEIARAVVLALFVPLIISSGGNSGSQAATLVVRAMALGEVTLKDWFLVIRRELLTGLSLGLILATIGFIRIYIWQMASHIYGEHWFYVAVTVSLSLIGVVLWGTVTGSTLPFILKRLGFDPASSSAPFVATLVDVTGIVIYFTVAMFILGGKLL</sequence>
<feature type="transmembrane region" description="Helical" evidence="9">
    <location>
        <begin position="431"/>
        <end position="454"/>
    </location>
</feature>
<feature type="transmembrane region" description="Helical" evidence="9">
    <location>
        <begin position="358"/>
        <end position="378"/>
    </location>
</feature>
<dbReference type="SUPFAM" id="SSF54631">
    <property type="entry name" value="CBS-domain pair"/>
    <property type="match status" value="1"/>
</dbReference>
<keyword evidence="6 9" id="KW-1133">Transmembrane helix</keyword>
<dbReference type="GO" id="GO:0015095">
    <property type="term" value="F:magnesium ion transmembrane transporter activity"/>
    <property type="evidence" value="ECO:0007669"/>
    <property type="project" value="UniProtKB-UniRule"/>
</dbReference>
<feature type="transmembrane region" description="Helical" evidence="9">
    <location>
        <begin position="284"/>
        <end position="304"/>
    </location>
</feature>
<evidence type="ECO:0000313" key="11">
    <source>
        <dbReference type="EMBL" id="HFI92427.1"/>
    </source>
</evidence>
<dbReference type="RefSeq" id="WP_304142701.1">
    <property type="nucleotide sequence ID" value="NZ_JAOAIE010000013.1"/>
</dbReference>
<keyword evidence="5 9" id="KW-0460">Magnesium</keyword>
<dbReference type="InterPro" id="IPR006667">
    <property type="entry name" value="SLC41_membr_dom"/>
</dbReference>
<feature type="domain" description="CBS" evidence="10">
    <location>
        <begin position="200"/>
        <end position="256"/>
    </location>
</feature>
<evidence type="ECO:0000256" key="7">
    <source>
        <dbReference type="ARBA" id="ARBA00023136"/>
    </source>
</evidence>
<dbReference type="Pfam" id="PF00571">
    <property type="entry name" value="CBS"/>
    <property type="match status" value="2"/>
</dbReference>
<dbReference type="Pfam" id="PF03448">
    <property type="entry name" value="MgtE_N"/>
    <property type="match status" value="1"/>
</dbReference>
<keyword evidence="4 9" id="KW-0812">Transmembrane</keyword>
<dbReference type="GO" id="GO:0005886">
    <property type="term" value="C:plasma membrane"/>
    <property type="evidence" value="ECO:0007669"/>
    <property type="project" value="UniProtKB-SubCell"/>
</dbReference>
<evidence type="ECO:0000256" key="1">
    <source>
        <dbReference type="ARBA" id="ARBA00004141"/>
    </source>
</evidence>
<protein>
    <recommendedName>
        <fullName evidence="9">Magnesium transporter MgtE</fullName>
    </recommendedName>
</protein>
<evidence type="ECO:0000256" key="4">
    <source>
        <dbReference type="ARBA" id="ARBA00022692"/>
    </source>
</evidence>
<dbReference type="Pfam" id="PF01769">
    <property type="entry name" value="MgtE"/>
    <property type="match status" value="1"/>
</dbReference>
<keyword evidence="7 9" id="KW-0472">Membrane</keyword>
<dbReference type="Gene3D" id="1.25.60.10">
    <property type="entry name" value="MgtE N-terminal domain-like"/>
    <property type="match status" value="1"/>
</dbReference>
<feature type="transmembrane region" description="Helical" evidence="9">
    <location>
        <begin position="390"/>
        <end position="419"/>
    </location>
</feature>
<dbReference type="InterPro" id="IPR006669">
    <property type="entry name" value="MgtE_transporter"/>
</dbReference>
<evidence type="ECO:0000256" key="2">
    <source>
        <dbReference type="ARBA" id="ARBA00009749"/>
    </source>
</evidence>
<dbReference type="AlphaFoldDB" id="A0A7V2ZM24"/>